<accession>A0AAQ3S4R9</accession>
<proteinExistence type="predicted"/>
<evidence type="ECO:0000313" key="2">
    <source>
        <dbReference type="Proteomes" id="UP001374535"/>
    </source>
</evidence>
<evidence type="ECO:0000313" key="1">
    <source>
        <dbReference type="EMBL" id="WVZ19329.1"/>
    </source>
</evidence>
<organism evidence="1 2">
    <name type="scientific">Vigna mungo</name>
    <name type="common">Black gram</name>
    <name type="synonym">Phaseolus mungo</name>
    <dbReference type="NCBI Taxonomy" id="3915"/>
    <lineage>
        <taxon>Eukaryota</taxon>
        <taxon>Viridiplantae</taxon>
        <taxon>Streptophyta</taxon>
        <taxon>Embryophyta</taxon>
        <taxon>Tracheophyta</taxon>
        <taxon>Spermatophyta</taxon>
        <taxon>Magnoliopsida</taxon>
        <taxon>eudicotyledons</taxon>
        <taxon>Gunneridae</taxon>
        <taxon>Pentapetalae</taxon>
        <taxon>rosids</taxon>
        <taxon>fabids</taxon>
        <taxon>Fabales</taxon>
        <taxon>Fabaceae</taxon>
        <taxon>Papilionoideae</taxon>
        <taxon>50 kb inversion clade</taxon>
        <taxon>NPAAA clade</taxon>
        <taxon>indigoferoid/millettioid clade</taxon>
        <taxon>Phaseoleae</taxon>
        <taxon>Vigna</taxon>
    </lineage>
</organism>
<dbReference type="EMBL" id="CP144699">
    <property type="protein sequence ID" value="WVZ19329.1"/>
    <property type="molecule type" value="Genomic_DNA"/>
</dbReference>
<sequence length="288" mass="33024">MSIGKALPIESYIFTGLRMKLEVLQAKIKNCLMILLGNRFCELVFTSQDDLRAILATGSWKFATRNLEDAFMDLTLEHKNILYDLPQEYWRPKILFSLASGVGKLLQVVLAILLELLVDIDLLEQLPEQLLVEREDYVFFVSIMFKRLPEFCHSCHIIIPEKFEMVLIKQVFIRASACLQWKMSVEYSVELGIGLISLDHSLAISDHENIVGQPQEHRDQRNIADQEMAYSFAILEQDNIDAQEQSDVLSNCSNLPTLLDIKEDISKDVFLYAEAKFIDGLTIKRGCF</sequence>
<reference evidence="1 2" key="1">
    <citation type="journal article" date="2023" name="Life. Sci Alliance">
        <title>Evolutionary insights into 3D genome organization and epigenetic landscape of Vigna mungo.</title>
        <authorList>
            <person name="Junaid A."/>
            <person name="Singh B."/>
            <person name="Bhatia S."/>
        </authorList>
    </citation>
    <scope>NUCLEOTIDE SEQUENCE [LARGE SCALE GENOMIC DNA]</scope>
    <source>
        <strain evidence="1">Urdbean</strain>
    </source>
</reference>
<dbReference type="AlphaFoldDB" id="A0AAQ3S4R9"/>
<evidence type="ECO:0008006" key="3">
    <source>
        <dbReference type="Google" id="ProtNLM"/>
    </source>
</evidence>
<dbReference type="PANTHER" id="PTHR31286:SF60">
    <property type="entry name" value="PROTEIN, PUTATIVE-RELATED"/>
    <property type="match status" value="1"/>
</dbReference>
<name>A0AAQ3S4R9_VIGMU</name>
<keyword evidence="2" id="KW-1185">Reference proteome</keyword>
<gene>
    <name evidence="1" type="ORF">V8G54_006651</name>
</gene>
<dbReference type="PANTHER" id="PTHR31286">
    <property type="entry name" value="GLYCINE-RICH CELL WALL STRUCTURAL PROTEIN 1.8-LIKE"/>
    <property type="match status" value="1"/>
</dbReference>
<protein>
    <recommendedName>
        <fullName evidence="3">DUF4283 domain-containing protein</fullName>
    </recommendedName>
</protein>
<dbReference type="Proteomes" id="UP001374535">
    <property type="component" value="Chromosome 2"/>
</dbReference>
<dbReference type="InterPro" id="IPR040256">
    <property type="entry name" value="At4g02000-like"/>
</dbReference>